<proteinExistence type="predicted"/>
<evidence type="ECO:0000256" key="1">
    <source>
        <dbReference type="ARBA" id="ARBA00004123"/>
    </source>
</evidence>
<evidence type="ECO:0000256" key="9">
    <source>
        <dbReference type="SAM" id="MobiDB-lite"/>
    </source>
</evidence>
<feature type="compositionally biased region" description="Basic and acidic residues" evidence="9">
    <location>
        <begin position="811"/>
        <end position="820"/>
    </location>
</feature>
<name>A0ABQ9EK76_TEGGR</name>
<evidence type="ECO:0000256" key="4">
    <source>
        <dbReference type="ARBA" id="ARBA00022833"/>
    </source>
</evidence>
<feature type="compositionally biased region" description="Low complexity" evidence="9">
    <location>
        <begin position="304"/>
        <end position="322"/>
    </location>
</feature>
<comment type="subcellular location">
    <subcellularLocation>
        <location evidence="1">Nucleus</location>
    </subcellularLocation>
</comment>
<comment type="caution">
    <text evidence="12">The sequence shown here is derived from an EMBL/GenBank/DDBJ whole genome shotgun (WGS) entry which is preliminary data.</text>
</comment>
<keyword evidence="8" id="KW-0863">Zinc-finger</keyword>
<keyword evidence="3" id="KW-0677">Repeat</keyword>
<dbReference type="SUPFAM" id="SSF57667">
    <property type="entry name" value="beta-beta-alpha zinc fingers"/>
    <property type="match status" value="4"/>
</dbReference>
<evidence type="ECO:0000256" key="2">
    <source>
        <dbReference type="ARBA" id="ARBA00022723"/>
    </source>
</evidence>
<dbReference type="EMBL" id="JARBDR010000813">
    <property type="protein sequence ID" value="KAJ8305661.1"/>
    <property type="molecule type" value="Genomic_DNA"/>
</dbReference>
<keyword evidence="4" id="KW-0862">Zinc</keyword>
<dbReference type="PROSITE" id="PS50280">
    <property type="entry name" value="SET"/>
    <property type="match status" value="1"/>
</dbReference>
<dbReference type="InterPro" id="IPR001214">
    <property type="entry name" value="SET_dom"/>
</dbReference>
<dbReference type="InterPro" id="IPR036236">
    <property type="entry name" value="Znf_C2H2_sf"/>
</dbReference>
<dbReference type="PANTHER" id="PTHR24399">
    <property type="entry name" value="ZINC FINGER AND BTB DOMAIN-CONTAINING"/>
    <property type="match status" value="1"/>
</dbReference>
<evidence type="ECO:0000313" key="13">
    <source>
        <dbReference type="Proteomes" id="UP001217089"/>
    </source>
</evidence>
<keyword evidence="7" id="KW-0539">Nucleus</keyword>
<dbReference type="Gene3D" id="3.30.160.60">
    <property type="entry name" value="Classic Zinc Finger"/>
    <property type="match status" value="6"/>
</dbReference>
<sequence>MTSKPEELWCHECGKSVPGLCKKHGGFHQVVDNVIPTYARLTLPPGLTIKQVKLPDGTTKTGVFAKKIVQCRSQFGPLIAPVKSREKAPVKVEPRDDRASPAINNNQNNVLESVSQSDVTIQPIPQDSSVSLLNNSNITGQQFNAISSGQVIGPYGDGIMTSQALQNGYPQTVALTVSQDRIVNSDLTGVISHIPVNNEIPVTSINSDIPVTAEHFNSEQIVADLALQASLVAGITSADAITTESIQNTTMDMIENQYQQHQQVTLAPQSVVDCNMTPQGDATNTTLVQTSSTENAVISETVSTMTSVTENNSTSNTTSQSETTEDPPPPTVDEKFELKIYTDDGYVETLDLQDEMKCSWMMFVRPAANANEQNLVVYQFQKQLYFVSIKPIPSNTELRVWYSADYAKMMDKNMLPEINSADQQTAAVCYDGFGAFADLEAHVCTGVALGSKRLRGRPRKGRPRKYIKPTKSWRARLEKTRLIKPSSKIVDPSMPPRKRGRPPKIKQQPVELEVVEKPAEVLVEDSVEEFSDVIREDANAITDAETVTSVSEYIDDAEFIDDEDYIPVVQPKRRGRKKRLVGPKFHRTSKREPMQCPHCEEKFTKEASYVVHVSEHTGIKPYICEVPECAKGFMSKFKLERHRLIHTCPRHHKCPYCDKSFNRKDHLKNHLITHDPNKKRWVCEECGKEYSYNFSYRTHKAFHDAEAGRTTECGICHKNCENRDALLYHLKVHSGARSVKNCTEKTHACGECGKKFYTRKDVRRHMITHTKRKDFLCQYCPQRFGRKDHLTRHLRSSHSGDNPNAKPPRAPRGDRKEKEKRAAYEHLMAPSAALTIPREDPAVLADYRTMPHVVQGHTGTMYLSQPQQHHTMMKQDPTNLEQLTRTNGVLPNEYQTRVDQTGRPTVLQASESRQAPAQTFSTLLGYMETLRFLENLPTNAQGVIAQMEGNHPPTMVPLNTTPYSTTAANVTGIPNTVEIQKRMPVTHHNAYQQGS</sequence>
<evidence type="ECO:0000313" key="12">
    <source>
        <dbReference type="EMBL" id="KAJ8305661.1"/>
    </source>
</evidence>
<dbReference type="PANTHER" id="PTHR24399:SF31">
    <property type="entry name" value="ZINC FINGER PROTEIN PLAGL1"/>
    <property type="match status" value="1"/>
</dbReference>
<dbReference type="InterPro" id="IPR046341">
    <property type="entry name" value="SET_dom_sf"/>
</dbReference>
<evidence type="ECO:0000256" key="8">
    <source>
        <dbReference type="PROSITE-ProRule" id="PRU00042"/>
    </source>
</evidence>
<dbReference type="PRINTS" id="PR00929">
    <property type="entry name" value="ATHOOK"/>
</dbReference>
<feature type="region of interest" description="Disordered" evidence="9">
    <location>
        <begin position="304"/>
        <end position="333"/>
    </location>
</feature>
<evidence type="ECO:0000259" key="11">
    <source>
        <dbReference type="PROSITE" id="PS50280"/>
    </source>
</evidence>
<protein>
    <submittedName>
        <fullName evidence="12">Uncharacterized protein</fullName>
    </submittedName>
</protein>
<evidence type="ECO:0000256" key="5">
    <source>
        <dbReference type="ARBA" id="ARBA00023015"/>
    </source>
</evidence>
<evidence type="ECO:0000256" key="3">
    <source>
        <dbReference type="ARBA" id="ARBA00022737"/>
    </source>
</evidence>
<feature type="domain" description="C2H2-type" evidence="10">
    <location>
        <begin position="775"/>
        <end position="803"/>
    </location>
</feature>
<dbReference type="Pfam" id="PF21549">
    <property type="entry name" value="PRDM2_PR"/>
    <property type="match status" value="1"/>
</dbReference>
<dbReference type="Gene3D" id="2.170.270.10">
    <property type="entry name" value="SET domain"/>
    <property type="match status" value="2"/>
</dbReference>
<dbReference type="InterPro" id="IPR017956">
    <property type="entry name" value="AT_hook_DNA-bd_motif"/>
</dbReference>
<feature type="domain" description="C2H2-type" evidence="10">
    <location>
        <begin position="681"/>
        <end position="708"/>
    </location>
</feature>
<keyword evidence="6" id="KW-0804">Transcription</keyword>
<feature type="domain" description="C2H2-type" evidence="10">
    <location>
        <begin position="652"/>
        <end position="679"/>
    </location>
</feature>
<dbReference type="InterPro" id="IPR013087">
    <property type="entry name" value="Znf_C2H2_type"/>
</dbReference>
<keyword evidence="5" id="KW-0805">Transcription regulation</keyword>
<evidence type="ECO:0000256" key="7">
    <source>
        <dbReference type="ARBA" id="ARBA00023242"/>
    </source>
</evidence>
<evidence type="ECO:0000256" key="6">
    <source>
        <dbReference type="ARBA" id="ARBA00023163"/>
    </source>
</evidence>
<reference evidence="12 13" key="1">
    <citation type="submission" date="2022-12" db="EMBL/GenBank/DDBJ databases">
        <title>Chromosome-level genome of Tegillarca granosa.</title>
        <authorList>
            <person name="Kim J."/>
        </authorList>
    </citation>
    <scope>NUCLEOTIDE SEQUENCE [LARGE SCALE GENOMIC DNA]</scope>
    <source>
        <strain evidence="12">Teg-2019</strain>
        <tissue evidence="12">Adductor muscle</tissue>
    </source>
</reference>
<gene>
    <name evidence="12" type="ORF">KUTeg_016206</name>
</gene>
<dbReference type="SMART" id="SM00355">
    <property type="entry name" value="ZnF_C2H2"/>
    <property type="match status" value="7"/>
</dbReference>
<dbReference type="Pfam" id="PF00096">
    <property type="entry name" value="zf-C2H2"/>
    <property type="match status" value="3"/>
</dbReference>
<feature type="domain" description="C2H2-type" evidence="10">
    <location>
        <begin position="622"/>
        <end position="651"/>
    </location>
</feature>
<feature type="domain" description="C2H2-type" evidence="10">
    <location>
        <begin position="747"/>
        <end position="774"/>
    </location>
</feature>
<dbReference type="PROSITE" id="PS00028">
    <property type="entry name" value="ZINC_FINGER_C2H2_1"/>
    <property type="match status" value="7"/>
</dbReference>
<keyword evidence="13" id="KW-1185">Reference proteome</keyword>
<keyword evidence="2" id="KW-0479">Metal-binding</keyword>
<dbReference type="PROSITE" id="PS50157">
    <property type="entry name" value="ZINC_FINGER_C2H2_2"/>
    <property type="match status" value="7"/>
</dbReference>
<feature type="region of interest" description="Disordered" evidence="9">
    <location>
        <begin position="790"/>
        <end position="820"/>
    </location>
</feature>
<feature type="domain" description="C2H2-type" evidence="10">
    <location>
        <begin position="594"/>
        <end position="621"/>
    </location>
</feature>
<organism evidence="12 13">
    <name type="scientific">Tegillarca granosa</name>
    <name type="common">Malaysian cockle</name>
    <name type="synonym">Anadara granosa</name>
    <dbReference type="NCBI Taxonomy" id="220873"/>
    <lineage>
        <taxon>Eukaryota</taxon>
        <taxon>Metazoa</taxon>
        <taxon>Spiralia</taxon>
        <taxon>Lophotrochozoa</taxon>
        <taxon>Mollusca</taxon>
        <taxon>Bivalvia</taxon>
        <taxon>Autobranchia</taxon>
        <taxon>Pteriomorphia</taxon>
        <taxon>Arcoida</taxon>
        <taxon>Arcoidea</taxon>
        <taxon>Arcidae</taxon>
        <taxon>Tegillarca</taxon>
    </lineage>
</organism>
<evidence type="ECO:0000259" key="10">
    <source>
        <dbReference type="PROSITE" id="PS50157"/>
    </source>
</evidence>
<feature type="domain" description="SET" evidence="11">
    <location>
        <begin position="45"/>
        <end position="403"/>
    </location>
</feature>
<feature type="domain" description="C2H2-type" evidence="10">
    <location>
        <begin position="711"/>
        <end position="738"/>
    </location>
</feature>
<dbReference type="Proteomes" id="UP001217089">
    <property type="component" value="Unassembled WGS sequence"/>
</dbReference>
<feature type="region of interest" description="Disordered" evidence="9">
    <location>
        <begin position="487"/>
        <end position="506"/>
    </location>
</feature>
<accession>A0ABQ9EK76</accession>